<evidence type="ECO:0000256" key="9">
    <source>
        <dbReference type="ARBA" id="ARBA00060983"/>
    </source>
</evidence>
<dbReference type="SUPFAM" id="SSF50621">
    <property type="entry name" value="Alanine racemase C-terminal domain-like"/>
    <property type="match status" value="1"/>
</dbReference>
<keyword evidence="3 12" id="KW-0210">Decarboxylase</keyword>
<evidence type="ECO:0000256" key="1">
    <source>
        <dbReference type="ARBA" id="ARBA00001933"/>
    </source>
</evidence>
<dbReference type="PANTHER" id="PTHR43727:SF2">
    <property type="entry name" value="GROUP IV DECARBOXYLASE"/>
    <property type="match status" value="1"/>
</dbReference>
<dbReference type="Proteomes" id="UP000243591">
    <property type="component" value="Chromosome"/>
</dbReference>
<feature type="binding site" evidence="12">
    <location>
        <position position="362"/>
    </location>
    <ligand>
        <name>substrate</name>
    </ligand>
</feature>
<dbReference type="InterPro" id="IPR002986">
    <property type="entry name" value="DAP_deCOOHase_LysA"/>
</dbReference>
<comment type="subunit">
    <text evidence="12">Homodimer.</text>
</comment>
<evidence type="ECO:0000256" key="12">
    <source>
        <dbReference type="HAMAP-Rule" id="MF_02120"/>
    </source>
</evidence>
<feature type="active site" description="Proton donor" evidence="13">
    <location>
        <position position="361"/>
    </location>
</feature>
<keyword evidence="6 12" id="KW-0456">Lyase</keyword>
<feature type="binding site" evidence="12">
    <location>
        <position position="330"/>
    </location>
    <ligand>
        <name>substrate</name>
    </ligand>
</feature>
<dbReference type="GO" id="GO:0009089">
    <property type="term" value="P:lysine biosynthetic process via diaminopimelate"/>
    <property type="evidence" value="ECO:0007669"/>
    <property type="project" value="UniProtKB-UniRule"/>
</dbReference>
<feature type="binding site" evidence="12">
    <location>
        <position position="334"/>
    </location>
    <ligand>
        <name>substrate</name>
    </ligand>
</feature>
<dbReference type="UniPathway" id="UPA00034">
    <property type="reaction ID" value="UER00027"/>
</dbReference>
<evidence type="ECO:0000313" key="18">
    <source>
        <dbReference type="Proteomes" id="UP000243591"/>
    </source>
</evidence>
<dbReference type="EC" id="4.1.1.20" evidence="10 12"/>
<evidence type="ECO:0000313" key="19">
    <source>
        <dbReference type="Proteomes" id="UP000270190"/>
    </source>
</evidence>
<evidence type="ECO:0000313" key="16">
    <source>
        <dbReference type="EMBL" id="ATF26641.1"/>
    </source>
</evidence>
<dbReference type="EMBL" id="CP023483">
    <property type="protein sequence ID" value="ATF26641.1"/>
    <property type="molecule type" value="Genomic_DNA"/>
</dbReference>
<evidence type="ECO:0000313" key="17">
    <source>
        <dbReference type="EMBL" id="SPP26756.1"/>
    </source>
</evidence>
<dbReference type="Proteomes" id="UP000270190">
    <property type="component" value="Unassembled WGS sequence"/>
</dbReference>
<comment type="similarity">
    <text evidence="9 12">Belongs to the Orn/Lys/Arg decarboxylase class-II family. LysA subfamily.</text>
</comment>
<evidence type="ECO:0000256" key="11">
    <source>
        <dbReference type="ARBA" id="ARBA00074972"/>
    </source>
</evidence>
<evidence type="ECO:0000259" key="15">
    <source>
        <dbReference type="Pfam" id="PF02784"/>
    </source>
</evidence>
<accession>A0A1D2KJ48</accession>
<dbReference type="AlphaFoldDB" id="A0A1D2KJ48"/>
<dbReference type="Gene3D" id="2.40.37.10">
    <property type="entry name" value="Lyase, Ornithine Decarboxylase, Chain A, domain 1"/>
    <property type="match status" value="1"/>
</dbReference>
<dbReference type="Gene3D" id="3.20.20.10">
    <property type="entry name" value="Alanine racemase"/>
    <property type="match status" value="1"/>
</dbReference>
<reference evidence="19" key="3">
    <citation type="submission" date="2018-04" db="EMBL/GenBank/DDBJ databases">
        <authorList>
            <person name="Illikoud N."/>
        </authorList>
    </citation>
    <scope>NUCLEOTIDE SEQUENCE [LARGE SCALE GENOMIC DNA]</scope>
</reference>
<dbReference type="InterPro" id="IPR009006">
    <property type="entry name" value="Ala_racemase/Decarboxylase_C"/>
</dbReference>
<dbReference type="HAMAP" id="MF_02120">
    <property type="entry name" value="LysA"/>
    <property type="match status" value="1"/>
</dbReference>
<comment type="function">
    <text evidence="12">Specifically catalyzes the decarboxylation of meso-diaminopimelate (meso-DAP) to L-lysine.</text>
</comment>
<feature type="modified residue" description="N6-(pyridoxal phosphate)lysine" evidence="12 13">
    <location>
        <position position="66"/>
    </location>
</feature>
<dbReference type="GO" id="GO:0008836">
    <property type="term" value="F:diaminopimelate decarboxylase activity"/>
    <property type="evidence" value="ECO:0007669"/>
    <property type="project" value="UniProtKB-UniRule"/>
</dbReference>
<dbReference type="KEGG" id="bths:CNY62_09725"/>
<keyword evidence="18" id="KW-1185">Reference proteome</keyword>
<dbReference type="EMBL" id="OUNC01000003">
    <property type="protein sequence ID" value="SPP26756.1"/>
    <property type="molecule type" value="Genomic_DNA"/>
</dbReference>
<dbReference type="PRINTS" id="PR01179">
    <property type="entry name" value="ODADCRBXLASE"/>
</dbReference>
<comment type="cofactor">
    <cofactor evidence="1 12 13 14">
        <name>pyridoxal 5'-phosphate</name>
        <dbReference type="ChEBI" id="CHEBI:597326"/>
    </cofactor>
</comment>
<feature type="domain" description="Orn/DAP/Arg decarboxylase 2 N-terminal" evidence="15">
    <location>
        <begin position="39"/>
        <end position="296"/>
    </location>
</feature>
<dbReference type="OrthoDB" id="9802241at2"/>
<dbReference type="FunFam" id="3.20.20.10:FF:000003">
    <property type="entry name" value="Diaminopimelate decarboxylase"/>
    <property type="match status" value="1"/>
</dbReference>
<protein>
    <recommendedName>
        <fullName evidence="11 12">Diaminopimelate decarboxylase</fullName>
        <shortName evidence="12">DAP decarboxylase</shortName>
        <shortName evidence="12">DAPDC</shortName>
        <ecNumber evidence="10 12">4.1.1.20</ecNumber>
    </recommendedName>
</protein>
<proteinExistence type="inferred from homology"/>
<gene>
    <name evidence="12 16" type="primary">lysA</name>
    <name evidence="17" type="ORF">BTBSAS_110105</name>
    <name evidence="16" type="ORF">CNY62_09725</name>
</gene>
<feature type="binding site" evidence="12">
    <location>
        <position position="293"/>
    </location>
    <ligand>
        <name>substrate</name>
    </ligand>
</feature>
<evidence type="ECO:0000256" key="14">
    <source>
        <dbReference type="RuleBase" id="RU003738"/>
    </source>
</evidence>
<dbReference type="Pfam" id="PF02784">
    <property type="entry name" value="Orn_Arg_deC_N"/>
    <property type="match status" value="1"/>
</dbReference>
<evidence type="ECO:0000256" key="8">
    <source>
        <dbReference type="ARBA" id="ARBA00060643"/>
    </source>
</evidence>
<keyword evidence="5 12" id="KW-0457">Lysine biosynthesis</keyword>
<feature type="binding site" evidence="12">
    <location>
        <begin position="290"/>
        <end position="293"/>
    </location>
    <ligand>
        <name>pyridoxal 5'-phosphate</name>
        <dbReference type="ChEBI" id="CHEBI:597326"/>
    </ligand>
</feature>
<dbReference type="PRINTS" id="PR01181">
    <property type="entry name" value="DAPDCRBXLASE"/>
</dbReference>
<dbReference type="SUPFAM" id="SSF51419">
    <property type="entry name" value="PLP-binding barrel"/>
    <property type="match status" value="1"/>
</dbReference>
<evidence type="ECO:0000256" key="3">
    <source>
        <dbReference type="ARBA" id="ARBA00022793"/>
    </source>
</evidence>
<dbReference type="InterPro" id="IPR000183">
    <property type="entry name" value="Orn/DAP/Arg_de-COase"/>
</dbReference>
<dbReference type="InterPro" id="IPR022644">
    <property type="entry name" value="De-COase2_N"/>
</dbReference>
<evidence type="ECO:0000256" key="10">
    <source>
        <dbReference type="ARBA" id="ARBA00066427"/>
    </source>
</evidence>
<feature type="binding site" evidence="12">
    <location>
        <position position="390"/>
    </location>
    <ligand>
        <name>pyridoxal 5'-phosphate</name>
        <dbReference type="ChEBI" id="CHEBI:597326"/>
    </ligand>
</feature>
<name>A0A1D2KJ48_BROTH</name>
<reference evidence="16 18" key="1">
    <citation type="submission" date="2017-09" db="EMBL/GenBank/DDBJ databases">
        <title>Complete Genome Sequences of Two Strains of the Meat Spoilage Bacterium Brochothrix thermosphacta Isolated from Ground Chicken.</title>
        <authorList>
            <person name="Paoli G.C."/>
            <person name="Wijey C."/>
            <person name="Chen C.-Y."/>
            <person name="Nguyen L."/>
            <person name="Yan X."/>
            <person name="Irwin P.L."/>
        </authorList>
    </citation>
    <scope>NUCLEOTIDE SEQUENCE [LARGE SCALE GENOMIC DNA]</scope>
    <source>
        <strain evidence="16 18">BI</strain>
    </source>
</reference>
<reference evidence="17" key="2">
    <citation type="submission" date="2018-04" db="EMBL/GenBank/DDBJ databases">
        <authorList>
            <person name="Go L.Y."/>
            <person name="Mitchell J.A."/>
        </authorList>
    </citation>
    <scope>NUCLEOTIDE SEQUENCE</scope>
    <source>
        <strain evidence="17">BSAS1 3</strain>
    </source>
</reference>
<evidence type="ECO:0000256" key="13">
    <source>
        <dbReference type="PIRSR" id="PIRSR600183-50"/>
    </source>
</evidence>
<dbReference type="RefSeq" id="WP_069118871.1">
    <property type="nucleotide sequence ID" value="NZ_CBCPKC010000009.1"/>
</dbReference>
<evidence type="ECO:0000256" key="2">
    <source>
        <dbReference type="ARBA" id="ARBA00022605"/>
    </source>
</evidence>
<comment type="pathway">
    <text evidence="8 12 14">Amino-acid biosynthesis; L-lysine biosynthesis via DAP pathway; L-lysine from DL-2,6-diaminopimelate: step 1/1.</text>
</comment>
<evidence type="ECO:0000256" key="4">
    <source>
        <dbReference type="ARBA" id="ARBA00022898"/>
    </source>
</evidence>
<dbReference type="CDD" id="cd06828">
    <property type="entry name" value="PLPDE_III_DapDC"/>
    <property type="match status" value="1"/>
</dbReference>
<evidence type="ECO:0000256" key="6">
    <source>
        <dbReference type="ARBA" id="ARBA00023239"/>
    </source>
</evidence>
<dbReference type="FunFam" id="2.40.37.10:FF:000003">
    <property type="entry name" value="Diaminopimelate decarboxylase"/>
    <property type="match status" value="1"/>
</dbReference>
<evidence type="ECO:0000256" key="5">
    <source>
        <dbReference type="ARBA" id="ARBA00023154"/>
    </source>
</evidence>
<dbReference type="InterPro" id="IPR029066">
    <property type="entry name" value="PLP-binding_barrel"/>
</dbReference>
<keyword evidence="4 12" id="KW-0663">Pyridoxal phosphate</keyword>
<keyword evidence="2 12" id="KW-0028">Amino-acid biosynthesis</keyword>
<dbReference type="NCBIfam" id="TIGR01048">
    <property type="entry name" value="lysA"/>
    <property type="match status" value="1"/>
</dbReference>
<feature type="binding site" evidence="12">
    <location>
        <position position="248"/>
    </location>
    <ligand>
        <name>pyridoxal 5'-phosphate</name>
        <dbReference type="ChEBI" id="CHEBI:597326"/>
    </ligand>
</feature>
<dbReference type="GO" id="GO:0030170">
    <property type="term" value="F:pyridoxal phosphate binding"/>
    <property type="evidence" value="ECO:0007669"/>
    <property type="project" value="UniProtKB-UniRule"/>
</dbReference>
<dbReference type="PANTHER" id="PTHR43727">
    <property type="entry name" value="DIAMINOPIMELATE DECARBOXYLASE"/>
    <property type="match status" value="1"/>
</dbReference>
<organism evidence="16 18">
    <name type="scientific">Brochothrix thermosphacta</name>
    <name type="common">Microbacterium thermosphactum</name>
    <dbReference type="NCBI Taxonomy" id="2756"/>
    <lineage>
        <taxon>Bacteria</taxon>
        <taxon>Bacillati</taxon>
        <taxon>Bacillota</taxon>
        <taxon>Bacilli</taxon>
        <taxon>Bacillales</taxon>
        <taxon>Listeriaceae</taxon>
        <taxon>Brochothrix</taxon>
    </lineage>
</organism>
<feature type="binding site" evidence="12">
    <location>
        <position position="390"/>
    </location>
    <ligand>
        <name>substrate</name>
    </ligand>
</feature>
<sequence length="436" mass="48048">MELHGTSTINTQNHLEIGGVDTVTLAKEYGTPLYIYDVAAIRQHARGFKETFEKAKVSAQVAYASKAFSSIAMYELINEEGLSLDVVSAGELYTAVKAGFPAERIHFHGNNKTEAELRYAIDQNVGCYVIDNFHEIELLNRLAKELGTKVVALLRVTPGVGAHTHEFITTGQDDSKFGFGLTNGQTEEAIQRVLATDTITLKGVHCHIGSQIFEMDGFIAAADRIIDQMVIWNEKYNYKTEVLNLGGGFGIHYTDEDQPLEPETYVANIITEVQAKISANQLAMPEIWIEPGRSLVGEAGTTLYTVGSSKDVPDVRRYVAVDGGMGDNIRPALYDAKYSAVLANKMADQADTTVSIAGKYCESGDMLIWDIPLPNPQPNDLLAIFSTGAYSYSMASNYNRVPRAAVVFVEHGEHQLVVKRETFEDIIQNDLHLTKR</sequence>
<dbReference type="STRING" id="2756.BFR44_11070"/>
<evidence type="ECO:0000256" key="7">
    <source>
        <dbReference type="ARBA" id="ARBA00050464"/>
    </source>
</evidence>
<comment type="catalytic activity">
    <reaction evidence="7 12 14">
        <text>meso-2,6-diaminopimelate + H(+) = L-lysine + CO2</text>
        <dbReference type="Rhea" id="RHEA:15101"/>
        <dbReference type="ChEBI" id="CHEBI:15378"/>
        <dbReference type="ChEBI" id="CHEBI:16526"/>
        <dbReference type="ChEBI" id="CHEBI:32551"/>
        <dbReference type="ChEBI" id="CHEBI:57791"/>
        <dbReference type="EC" id="4.1.1.20"/>
    </reaction>
</comment>